<dbReference type="GO" id="GO:0008253">
    <property type="term" value="F:5'-nucleotidase activity"/>
    <property type="evidence" value="ECO:0007669"/>
    <property type="project" value="UniProtKB-EC"/>
</dbReference>
<dbReference type="InterPro" id="IPR029052">
    <property type="entry name" value="Metallo-depent_PP-like"/>
</dbReference>
<evidence type="ECO:0000256" key="8">
    <source>
        <dbReference type="RuleBase" id="RU362119"/>
    </source>
</evidence>
<reference evidence="11" key="2">
    <citation type="submission" date="2014-07" db="EMBL/GenBank/DDBJ databases">
        <authorList>
            <person name="Hull J."/>
        </authorList>
    </citation>
    <scope>NUCLEOTIDE SEQUENCE</scope>
</reference>
<evidence type="ECO:0000256" key="7">
    <source>
        <dbReference type="ARBA" id="ARBA00022801"/>
    </source>
</evidence>
<evidence type="ECO:0000259" key="9">
    <source>
        <dbReference type="Pfam" id="PF00149"/>
    </source>
</evidence>
<dbReference type="InterPro" id="IPR006179">
    <property type="entry name" value="5_nucleotidase/apyrase"/>
</dbReference>
<dbReference type="Pfam" id="PF02872">
    <property type="entry name" value="5_nucleotid_C"/>
    <property type="match status" value="1"/>
</dbReference>
<organism evidence="11">
    <name type="scientific">Lygus hesperus</name>
    <name type="common">Western plant bug</name>
    <dbReference type="NCBI Taxonomy" id="30085"/>
    <lineage>
        <taxon>Eukaryota</taxon>
        <taxon>Metazoa</taxon>
        <taxon>Ecdysozoa</taxon>
        <taxon>Arthropoda</taxon>
        <taxon>Hexapoda</taxon>
        <taxon>Insecta</taxon>
        <taxon>Pterygota</taxon>
        <taxon>Neoptera</taxon>
        <taxon>Paraneoptera</taxon>
        <taxon>Hemiptera</taxon>
        <taxon>Heteroptera</taxon>
        <taxon>Panheteroptera</taxon>
        <taxon>Cimicomorpha</taxon>
        <taxon>Miridae</taxon>
        <taxon>Mirini</taxon>
        <taxon>Lygus</taxon>
    </lineage>
</organism>
<feature type="domain" description="Calcineurin-like phosphoesterase" evidence="9">
    <location>
        <begin position="36"/>
        <end position="250"/>
    </location>
</feature>
<protein>
    <recommendedName>
        <fullName evidence="3">5'-nucleotidase</fullName>
        <ecNumber evidence="3">3.1.3.5</ecNumber>
    </recommendedName>
</protein>
<dbReference type="SUPFAM" id="SSF56300">
    <property type="entry name" value="Metallo-dependent phosphatases"/>
    <property type="match status" value="1"/>
</dbReference>
<sequence length="588" mass="64609">DWLAMSTASLTAIVLLNAGSVLAALTPVPPRFHLDVVHVNDMHAHVSGIGREFAGCEGATECYGGFARVLAAARDVIDRDPDHSLFLNGGDNFQGTAFYTYFKSQVILDFMNPMRFDAVALGNHEFDDGVSELKKFAQGLNSTIVCGNLDLSRDPDLLNGTSLTNWTMVEKGGVKIAVVGYITQDTRFSSNPQTVAFVDDVESVRRWSKEAKSQGAQIVIALGHSGYVIDMKIAREVAEVDLVVGGHSHTFLYTGTPPDPLDEPSIKGPYPTMVRQDSGKVVPVVQAFKYTKYLGVLRVEFDDQFNLIEAKGNPILLSPESPQDQGLLEVLAKWEEELGKKIPVHDVIVTIEESCRIDDCRFTECEIGNLIADSIVDVGCDSDWACIGLYNGGAIRSGLKEGNLTSTELLEAMPFGNNLVEVQMNGTCLLEMLEQSVLWYDVSRLWPKGGFLQVAGLRVVYDVSRPQGQRVVSAEARTANPNKYKPVIPGERYNVVTNKFVYGGGDNFTVFKDHNITANEHPITDYSAVRETLKHLHHYKPFLDGRIQIVSAGEATHSAITCLLPSSHLIIFSLILGSIRVFDRLSLR</sequence>
<dbReference type="Pfam" id="PF00149">
    <property type="entry name" value="Metallophos"/>
    <property type="match status" value="1"/>
</dbReference>
<dbReference type="Gene3D" id="3.90.780.10">
    <property type="entry name" value="5'-Nucleotidase, C-terminal domain"/>
    <property type="match status" value="1"/>
</dbReference>
<dbReference type="PRINTS" id="PR01607">
    <property type="entry name" value="APYRASEFAMLY"/>
</dbReference>
<feature type="signal peptide" evidence="8">
    <location>
        <begin position="1"/>
        <end position="23"/>
    </location>
</feature>
<comment type="similarity">
    <text evidence="2 8">Belongs to the 5'-nucleotidase family.</text>
</comment>
<feature type="chain" id="PRO_5005109678" description="5'-nucleotidase" evidence="8">
    <location>
        <begin position="24"/>
        <end position="588"/>
    </location>
</feature>
<dbReference type="InterPro" id="IPR008334">
    <property type="entry name" value="5'-Nucleotdase_C"/>
</dbReference>
<evidence type="ECO:0000313" key="11">
    <source>
        <dbReference type="EMBL" id="JAG37044.1"/>
    </source>
</evidence>
<dbReference type="InterPro" id="IPR006146">
    <property type="entry name" value="5'-Nucleotdase_CS"/>
</dbReference>
<keyword evidence="7 8" id="KW-0378">Hydrolase</keyword>
<dbReference type="PANTHER" id="PTHR11575">
    <property type="entry name" value="5'-NUCLEOTIDASE-RELATED"/>
    <property type="match status" value="1"/>
</dbReference>
<dbReference type="GO" id="GO:0046872">
    <property type="term" value="F:metal ion binding"/>
    <property type="evidence" value="ECO:0007669"/>
    <property type="project" value="UniProtKB-KW"/>
</dbReference>
<dbReference type="PANTHER" id="PTHR11575:SF24">
    <property type="entry name" value="5'-NUCLEOTIDASE"/>
    <property type="match status" value="1"/>
</dbReference>
<reference evidence="11" key="1">
    <citation type="journal article" date="2014" name="PLoS ONE">
        <title>Transcriptome-Based Identification of ABC Transporters in the Western Tarnished Plant Bug Lygus hesperus.</title>
        <authorList>
            <person name="Hull J.J."/>
            <person name="Chaney K."/>
            <person name="Geib S.M."/>
            <person name="Fabrick J.A."/>
            <person name="Brent C.S."/>
            <person name="Walsh D."/>
            <person name="Lavine L.C."/>
        </authorList>
    </citation>
    <scope>NUCLEOTIDE SEQUENCE</scope>
</reference>
<feature type="domain" description="5'-Nucleotidase C-terminal" evidence="10">
    <location>
        <begin position="350"/>
        <end position="513"/>
    </location>
</feature>
<dbReference type="GO" id="GO:0006196">
    <property type="term" value="P:AMP catabolic process"/>
    <property type="evidence" value="ECO:0007669"/>
    <property type="project" value="TreeGrafter"/>
</dbReference>
<evidence type="ECO:0000256" key="4">
    <source>
        <dbReference type="ARBA" id="ARBA00022723"/>
    </source>
</evidence>
<dbReference type="InterPro" id="IPR004843">
    <property type="entry name" value="Calcineurin-like_PHP"/>
</dbReference>
<dbReference type="CDD" id="cd07409">
    <property type="entry name" value="MPP_CD73_N"/>
    <property type="match status" value="1"/>
</dbReference>
<keyword evidence="5 8" id="KW-0732">Signal</keyword>
<dbReference type="PROSITE" id="PS00786">
    <property type="entry name" value="5_NUCLEOTIDASE_2"/>
    <property type="match status" value="1"/>
</dbReference>
<evidence type="ECO:0000259" key="10">
    <source>
        <dbReference type="Pfam" id="PF02872"/>
    </source>
</evidence>
<evidence type="ECO:0000256" key="5">
    <source>
        <dbReference type="ARBA" id="ARBA00022729"/>
    </source>
</evidence>
<dbReference type="GO" id="GO:0000166">
    <property type="term" value="F:nucleotide binding"/>
    <property type="evidence" value="ECO:0007669"/>
    <property type="project" value="UniProtKB-KW"/>
</dbReference>
<comment type="catalytic activity">
    <reaction evidence="1">
        <text>a ribonucleoside 5'-phosphate + H2O = a ribonucleoside + phosphate</text>
        <dbReference type="Rhea" id="RHEA:12484"/>
        <dbReference type="ChEBI" id="CHEBI:15377"/>
        <dbReference type="ChEBI" id="CHEBI:18254"/>
        <dbReference type="ChEBI" id="CHEBI:43474"/>
        <dbReference type="ChEBI" id="CHEBI:58043"/>
        <dbReference type="EC" id="3.1.3.5"/>
    </reaction>
</comment>
<feature type="non-terminal residue" evidence="11">
    <location>
        <position position="1"/>
    </location>
</feature>
<dbReference type="EC" id="3.1.3.5" evidence="3"/>
<dbReference type="AlphaFoldDB" id="A0A0A9YXY3"/>
<name>A0A0A9YXY3_LYGHE</name>
<evidence type="ECO:0000256" key="2">
    <source>
        <dbReference type="ARBA" id="ARBA00006654"/>
    </source>
</evidence>
<dbReference type="GO" id="GO:0005886">
    <property type="term" value="C:plasma membrane"/>
    <property type="evidence" value="ECO:0007669"/>
    <property type="project" value="TreeGrafter"/>
</dbReference>
<dbReference type="InterPro" id="IPR036907">
    <property type="entry name" value="5'-Nucleotdase_C_sf"/>
</dbReference>
<accession>A0A0A9YXY3</accession>
<gene>
    <name evidence="11" type="primary">5NUC_1</name>
    <name evidence="11" type="ORF">CM83_84065</name>
</gene>
<dbReference type="FunFam" id="3.60.21.10:FF:000020">
    <property type="entry name" value="NT5E isoform 4"/>
    <property type="match status" value="1"/>
</dbReference>
<evidence type="ECO:0000256" key="1">
    <source>
        <dbReference type="ARBA" id="ARBA00000815"/>
    </source>
</evidence>
<dbReference type="SUPFAM" id="SSF55816">
    <property type="entry name" value="5'-nucleotidase (syn. UDP-sugar hydrolase), C-terminal domain"/>
    <property type="match status" value="1"/>
</dbReference>
<proteinExistence type="inferred from homology"/>
<keyword evidence="4" id="KW-0479">Metal-binding</keyword>
<dbReference type="EMBL" id="GBHO01006560">
    <property type="protein sequence ID" value="JAG37044.1"/>
    <property type="molecule type" value="Transcribed_RNA"/>
</dbReference>
<evidence type="ECO:0000256" key="6">
    <source>
        <dbReference type="ARBA" id="ARBA00022741"/>
    </source>
</evidence>
<evidence type="ECO:0000256" key="3">
    <source>
        <dbReference type="ARBA" id="ARBA00012643"/>
    </source>
</evidence>
<keyword evidence="6 8" id="KW-0547">Nucleotide-binding</keyword>
<dbReference type="Gene3D" id="3.60.21.10">
    <property type="match status" value="1"/>
</dbReference>